<dbReference type="HOGENOM" id="CLU_020821_1_0_1"/>
<dbReference type="OrthoDB" id="3649517at2759"/>
<dbReference type="STRING" id="675120.N1PHG7"/>
<dbReference type="EMBL" id="KB446543">
    <property type="protein sequence ID" value="EME40731.1"/>
    <property type="molecule type" value="Genomic_DNA"/>
</dbReference>
<dbReference type="InterPro" id="IPR021514">
    <property type="entry name" value="DUF3176"/>
</dbReference>
<evidence type="ECO:0000313" key="3">
    <source>
        <dbReference type="EMBL" id="EME40731.1"/>
    </source>
</evidence>
<evidence type="ECO:0000256" key="1">
    <source>
        <dbReference type="SAM" id="MobiDB-lite"/>
    </source>
</evidence>
<reference evidence="4" key="1">
    <citation type="journal article" date="2012" name="PLoS Genet.">
        <title>The genomes of the fungal plant pathogens Cladosporium fulvum and Dothistroma septosporum reveal adaptation to different hosts and lifestyles but also signatures of common ancestry.</title>
        <authorList>
            <person name="de Wit P.J.G.M."/>
            <person name="van der Burgt A."/>
            <person name="Oekmen B."/>
            <person name="Stergiopoulos I."/>
            <person name="Abd-Elsalam K.A."/>
            <person name="Aerts A.L."/>
            <person name="Bahkali A.H."/>
            <person name="Beenen H.G."/>
            <person name="Chettri P."/>
            <person name="Cox M.P."/>
            <person name="Datema E."/>
            <person name="de Vries R.P."/>
            <person name="Dhillon B."/>
            <person name="Ganley A.R."/>
            <person name="Griffiths S.A."/>
            <person name="Guo Y."/>
            <person name="Hamelin R.C."/>
            <person name="Henrissat B."/>
            <person name="Kabir M.S."/>
            <person name="Jashni M.K."/>
            <person name="Kema G."/>
            <person name="Klaubauf S."/>
            <person name="Lapidus A."/>
            <person name="Levasseur A."/>
            <person name="Lindquist E."/>
            <person name="Mehrabi R."/>
            <person name="Ohm R.A."/>
            <person name="Owen T.J."/>
            <person name="Salamov A."/>
            <person name="Schwelm A."/>
            <person name="Schijlen E."/>
            <person name="Sun H."/>
            <person name="van den Burg H.A."/>
            <person name="van Ham R.C.H.J."/>
            <person name="Zhang S."/>
            <person name="Goodwin S.B."/>
            <person name="Grigoriev I.V."/>
            <person name="Collemare J."/>
            <person name="Bradshaw R.E."/>
        </authorList>
    </citation>
    <scope>NUCLEOTIDE SEQUENCE [LARGE SCALE GENOMIC DNA]</scope>
    <source>
        <strain evidence="4">NZE10 / CBS 128990</strain>
    </source>
</reference>
<gene>
    <name evidence="3" type="ORF">DOTSEDRAFT_55859</name>
</gene>
<dbReference type="PANTHER" id="PTHR37576">
    <property type="entry name" value="DEFECT AT LOW TEMPERATURE PROTEIN 1"/>
    <property type="match status" value="1"/>
</dbReference>
<feature type="transmembrane region" description="Helical" evidence="2">
    <location>
        <begin position="62"/>
        <end position="85"/>
    </location>
</feature>
<protein>
    <submittedName>
        <fullName evidence="3">Uncharacterized protein</fullName>
    </submittedName>
</protein>
<reference evidence="3 4" key="2">
    <citation type="journal article" date="2012" name="PLoS Pathog.">
        <title>Diverse lifestyles and strategies of plant pathogenesis encoded in the genomes of eighteen Dothideomycetes fungi.</title>
        <authorList>
            <person name="Ohm R.A."/>
            <person name="Feau N."/>
            <person name="Henrissat B."/>
            <person name="Schoch C.L."/>
            <person name="Horwitz B.A."/>
            <person name="Barry K.W."/>
            <person name="Condon B.J."/>
            <person name="Copeland A.C."/>
            <person name="Dhillon B."/>
            <person name="Glaser F."/>
            <person name="Hesse C.N."/>
            <person name="Kosti I."/>
            <person name="LaButti K."/>
            <person name="Lindquist E.A."/>
            <person name="Lucas S."/>
            <person name="Salamov A.A."/>
            <person name="Bradshaw R.E."/>
            <person name="Ciuffetti L."/>
            <person name="Hamelin R.C."/>
            <person name="Kema G.H.J."/>
            <person name="Lawrence C."/>
            <person name="Scott J.A."/>
            <person name="Spatafora J.W."/>
            <person name="Turgeon B.G."/>
            <person name="de Wit P.J.G.M."/>
            <person name="Zhong S."/>
            <person name="Goodwin S.B."/>
            <person name="Grigoriev I.V."/>
        </authorList>
    </citation>
    <scope>NUCLEOTIDE SEQUENCE [LARGE SCALE GENOMIC DNA]</scope>
    <source>
        <strain evidence="4">NZE10 / CBS 128990</strain>
    </source>
</reference>
<evidence type="ECO:0000313" key="4">
    <source>
        <dbReference type="Proteomes" id="UP000016933"/>
    </source>
</evidence>
<feature type="transmembrane region" description="Helical" evidence="2">
    <location>
        <begin position="105"/>
        <end position="127"/>
    </location>
</feature>
<evidence type="ECO:0000256" key="2">
    <source>
        <dbReference type="SAM" id="Phobius"/>
    </source>
</evidence>
<feature type="transmembrane region" description="Helical" evidence="2">
    <location>
        <begin position="572"/>
        <end position="594"/>
    </location>
</feature>
<keyword evidence="2" id="KW-0812">Transmembrane</keyword>
<dbReference type="PANTHER" id="PTHR37576:SF2">
    <property type="entry name" value="DEFECT AT LOW TEMPERATURE PROTEIN 1"/>
    <property type="match status" value="1"/>
</dbReference>
<proteinExistence type="predicted"/>
<feature type="region of interest" description="Disordered" evidence="1">
    <location>
        <begin position="1"/>
        <end position="25"/>
    </location>
</feature>
<name>N1PHG7_DOTSN</name>
<dbReference type="Proteomes" id="UP000016933">
    <property type="component" value="Unassembled WGS sequence"/>
</dbReference>
<dbReference type="eggNOG" id="ENOG502ST88">
    <property type="taxonomic scope" value="Eukaryota"/>
</dbReference>
<accession>N1PHG7</accession>
<dbReference type="OMA" id="YGAWEMS"/>
<dbReference type="AlphaFoldDB" id="N1PHG7"/>
<dbReference type="Pfam" id="PF11374">
    <property type="entry name" value="DUF3176"/>
    <property type="match status" value="1"/>
</dbReference>
<keyword evidence="4" id="KW-1185">Reference proteome</keyword>
<keyword evidence="2" id="KW-0472">Membrane</keyword>
<keyword evidence="2" id="KW-1133">Transmembrane helix</keyword>
<sequence>MADKSEARVGQWPSSNQCETTGEETKQLDLNLEKGVTFPQSPQESLRDDSHWKPGYLNRLPVLGLGSLIVVLLCAIGSVLTLSIADGKSQSQWPQQIAPNVIVNILNSVTNICFGVAISHGIAIAWWRKILQGGTVRQLNRNWQFSSSFRHVVLGARYFNLIALAALTAKLTIIDGALLQKSFSQKVSPNLAAAINITGYANTTIPNTGRVSGLDSQPGLLAENFNDDLKIWSQGGGLLPNSYQDRDGLCYLGVPGAGFEFDCGETQTAAINSGNTTVSAFLALQSNVACHSENSTTIATCTALQEGLSAPLFYVGFEATYSDGTTMNNGKNYSYITMNMIYTVAEDSSEEGTDSCPGTKYIQTCILRPAVIDYPVEIQSFDDSHTLHSMTLAVDGLKTDNSTFRDFNTTLKQQNHFPIIHYNDVHESHATTSNDSRTRLGGVTQGLNTYLGGNASMYYDPITGFQLDQSGNAPVYLTNDLGTQEGRAQSKNLCGFRYNDPMTPQTFQNNAAADPAHHYDVPSIIGKINQIMFATALDISNEDNDKDTVAGTLSRPATVYRDTIHYVIDKGYMWGAFASIMACIVCVLPVYWGYWQLGRKVTLGPLEIAAAFRAPNLNHDSNAPIKEVIGEIGERRVKFGWIVRGDGAGRIGVAEPENVVGIGHAAVDGGMRK</sequence>
<organism evidence="3 4">
    <name type="scientific">Dothistroma septosporum (strain NZE10 / CBS 128990)</name>
    <name type="common">Red band needle blight fungus</name>
    <name type="synonym">Mycosphaerella pini</name>
    <dbReference type="NCBI Taxonomy" id="675120"/>
    <lineage>
        <taxon>Eukaryota</taxon>
        <taxon>Fungi</taxon>
        <taxon>Dikarya</taxon>
        <taxon>Ascomycota</taxon>
        <taxon>Pezizomycotina</taxon>
        <taxon>Dothideomycetes</taxon>
        <taxon>Dothideomycetidae</taxon>
        <taxon>Mycosphaerellales</taxon>
        <taxon>Mycosphaerellaceae</taxon>
        <taxon>Dothistroma</taxon>
    </lineage>
</organism>